<keyword evidence="5" id="KW-0378">Hydrolase</keyword>
<evidence type="ECO:0000313" key="9">
    <source>
        <dbReference type="EMBL" id="CAE6480618.1"/>
    </source>
</evidence>
<dbReference type="SUPFAM" id="SSF53187">
    <property type="entry name" value="Zn-dependent exopeptidases"/>
    <property type="match status" value="1"/>
</dbReference>
<dbReference type="EMBL" id="CAJMWZ010003890">
    <property type="protein sequence ID" value="CAE6480618.1"/>
    <property type="molecule type" value="Genomic_DNA"/>
</dbReference>
<name>A0A8H3H3N8_9AGAM</name>
<evidence type="ECO:0000313" key="10">
    <source>
        <dbReference type="Proteomes" id="UP000663850"/>
    </source>
</evidence>
<dbReference type="Gene3D" id="3.40.630.10">
    <property type="entry name" value="Zn peptidases"/>
    <property type="match status" value="2"/>
</dbReference>
<evidence type="ECO:0000256" key="2">
    <source>
        <dbReference type="ARBA" id="ARBA00001947"/>
    </source>
</evidence>
<keyword evidence="7" id="KW-0170">Cobalt</keyword>
<dbReference type="InterPro" id="IPR002933">
    <property type="entry name" value="Peptidase_M20"/>
</dbReference>
<comment type="cofactor">
    <cofactor evidence="1">
        <name>Co(2+)</name>
        <dbReference type="ChEBI" id="CHEBI:48828"/>
    </cofactor>
</comment>
<dbReference type="InterPro" id="IPR050072">
    <property type="entry name" value="Peptidase_M20A"/>
</dbReference>
<comment type="caution">
    <text evidence="9">The sequence shown here is derived from an EMBL/GenBank/DDBJ whole genome shotgun (WGS) entry which is preliminary data.</text>
</comment>
<evidence type="ECO:0000256" key="7">
    <source>
        <dbReference type="ARBA" id="ARBA00023285"/>
    </source>
</evidence>
<dbReference type="Pfam" id="PF07687">
    <property type="entry name" value="M20_dimer"/>
    <property type="match status" value="1"/>
</dbReference>
<dbReference type="GO" id="GO:0046872">
    <property type="term" value="F:metal ion binding"/>
    <property type="evidence" value="ECO:0007669"/>
    <property type="project" value="UniProtKB-KW"/>
</dbReference>
<dbReference type="PANTHER" id="PTHR43808:SF32">
    <property type="entry name" value="ARGE_DAPE-RELATED DEACYLASE"/>
    <property type="match status" value="1"/>
</dbReference>
<keyword evidence="6" id="KW-0862">Zinc</keyword>
<evidence type="ECO:0000259" key="8">
    <source>
        <dbReference type="Pfam" id="PF07687"/>
    </source>
</evidence>
<dbReference type="InterPro" id="IPR036264">
    <property type="entry name" value="Bact_exopeptidase_dim_dom"/>
</dbReference>
<evidence type="ECO:0000256" key="4">
    <source>
        <dbReference type="ARBA" id="ARBA00022723"/>
    </source>
</evidence>
<keyword evidence="4" id="KW-0479">Metal-binding</keyword>
<dbReference type="Gene3D" id="3.30.70.360">
    <property type="match status" value="1"/>
</dbReference>
<dbReference type="InterPro" id="IPR011650">
    <property type="entry name" value="Peptidase_M20_dimer"/>
</dbReference>
<dbReference type="GO" id="GO:0016787">
    <property type="term" value="F:hydrolase activity"/>
    <property type="evidence" value="ECO:0007669"/>
    <property type="project" value="UniProtKB-KW"/>
</dbReference>
<evidence type="ECO:0000256" key="6">
    <source>
        <dbReference type="ARBA" id="ARBA00022833"/>
    </source>
</evidence>
<evidence type="ECO:0000256" key="5">
    <source>
        <dbReference type="ARBA" id="ARBA00022801"/>
    </source>
</evidence>
<dbReference type="PANTHER" id="PTHR43808">
    <property type="entry name" value="ACETYLORNITHINE DEACETYLASE"/>
    <property type="match status" value="1"/>
</dbReference>
<comment type="similarity">
    <text evidence="3">Belongs to the peptidase M20A family.</text>
</comment>
<comment type="cofactor">
    <cofactor evidence="2">
        <name>Zn(2+)</name>
        <dbReference type="ChEBI" id="CHEBI:29105"/>
    </cofactor>
</comment>
<dbReference type="Proteomes" id="UP000663850">
    <property type="component" value="Unassembled WGS sequence"/>
</dbReference>
<dbReference type="InterPro" id="IPR010182">
    <property type="entry name" value="ArgE/DapE"/>
</dbReference>
<dbReference type="NCBIfam" id="TIGR01910">
    <property type="entry name" value="DapE-ArgE"/>
    <property type="match status" value="1"/>
</dbReference>
<reference evidence="9" key="1">
    <citation type="submission" date="2021-01" db="EMBL/GenBank/DDBJ databases">
        <authorList>
            <person name="Kaushik A."/>
        </authorList>
    </citation>
    <scope>NUCLEOTIDE SEQUENCE</scope>
    <source>
        <strain evidence="9">Type strain: AG8-Rh-89/</strain>
    </source>
</reference>
<dbReference type="Pfam" id="PF01546">
    <property type="entry name" value="Peptidase_M20"/>
    <property type="match status" value="1"/>
</dbReference>
<feature type="domain" description="Peptidase M20 dimerisation" evidence="8">
    <location>
        <begin position="218"/>
        <end position="330"/>
    </location>
</feature>
<gene>
    <name evidence="9" type="ORF">RDB_LOCUS74568</name>
</gene>
<dbReference type="SUPFAM" id="SSF55031">
    <property type="entry name" value="Bacterial exopeptidase dimerisation domain"/>
    <property type="match status" value="1"/>
</dbReference>
<dbReference type="AlphaFoldDB" id="A0A8H3H3N8"/>
<sequence>MNIVPAQSLSDNERAAIKAAATDLLPDAVQLLKDLTNINTSNPPGLNYPEIASVLDKFLSSKGYEVKQIPVPLDLHPELVPFSKLPRVNILARLKPTTDDKGKVIHFNGHVDVVPVSDEKEWANPPFEAKVIDNVIYGRGVSDMKGGIVAQIFAIEALRKAGIPIRGTVEQSGVVDEETTGIRNAGMGYLVEQGYISPEKQHAIIITEPLNTNNVCLGHRGAIWGRIEFKGRTSHGSTPQRGINALLHACLFVAEADRTITPELKKLTDDRVIPPEARQASLTFTVLNSGTNTNTVPASAVLDFDRRLVPGETLDKARGEIQSVLDTIKEQVGDDFQPEYSELYSTDPIWVGDSKDPNAQKLIGHVKNAIKSVLDVEPGVVCSPGSDDQRFVVRNAKMDACVVYGPGNIRNVHNKDELLDLKDLLAAIEVMAIFTAEFLNDA</sequence>
<proteinExistence type="inferred from homology"/>
<accession>A0A8H3H3N8</accession>
<organism evidence="9 10">
    <name type="scientific">Rhizoctonia solani</name>
    <dbReference type="NCBI Taxonomy" id="456999"/>
    <lineage>
        <taxon>Eukaryota</taxon>
        <taxon>Fungi</taxon>
        <taxon>Dikarya</taxon>
        <taxon>Basidiomycota</taxon>
        <taxon>Agaricomycotina</taxon>
        <taxon>Agaricomycetes</taxon>
        <taxon>Cantharellales</taxon>
        <taxon>Ceratobasidiaceae</taxon>
        <taxon>Rhizoctonia</taxon>
    </lineage>
</organism>
<evidence type="ECO:0000256" key="1">
    <source>
        <dbReference type="ARBA" id="ARBA00001941"/>
    </source>
</evidence>
<protein>
    <recommendedName>
        <fullName evidence="8">Peptidase M20 dimerisation domain-containing protein</fullName>
    </recommendedName>
</protein>
<evidence type="ECO:0000256" key="3">
    <source>
        <dbReference type="ARBA" id="ARBA00006247"/>
    </source>
</evidence>